<sequence>MARERQQRLTASGFAQARRRKRSGVDPLEPRDLPFAQARRSGEVDGEWLCSGEKKKKRRHYKLRIEMASIVDFYSCKPFKSQWKIRVKILKTMEMIVVNEKDQVIHCTVKKEFIKRMDVLLVEGETKIITNFQVTPTSGRFRTSGHQYMICLAQTTTIKTDTNIPSDVIGFNPVRFTDIHEGKLNPDFLLDVMGQIVEIGNVEILNVSKKQTKRMTMVFRDLEDVRLNYVLWGEFAEQLEAYAQNVHDAVVVFVLRFGKIRLYQDVWSVGNCYNCSMVMLNSKLPEIADFKDSWSSSTLPLYVKISFHRPPVGRYPRSLMLLRRAKGRFLPVNMEALKEETPGGDFSKQLWKCPKCEDHVDNVMPAFLLTFRVIDATGETKFLLFDKLAMEVVNQTAAELVVDHTEDIPLMILDGPSDEVTPSSKRKSEEYDEKNELETRHSSVKKPCFDGDEVATTGQGIVLKQVKVEKTN</sequence>
<evidence type="ECO:0000313" key="3">
    <source>
        <dbReference type="EMBL" id="CAA7016469.1"/>
    </source>
</evidence>
<dbReference type="CDD" id="cd04480">
    <property type="entry name" value="RPA1_DBD_A_like"/>
    <property type="match status" value="1"/>
</dbReference>
<evidence type="ECO:0000259" key="2">
    <source>
        <dbReference type="Pfam" id="PF02721"/>
    </source>
</evidence>
<proteinExistence type="predicted"/>
<gene>
    <name evidence="3" type="ORF">MERR_LOCUS3704</name>
</gene>
<dbReference type="SUPFAM" id="SSF50249">
    <property type="entry name" value="Nucleic acid-binding proteins"/>
    <property type="match status" value="3"/>
</dbReference>
<feature type="domain" description="Replication protein A 70 kDa DNA-binding subunit B/D first OB fold" evidence="2">
    <location>
        <begin position="75"/>
        <end position="159"/>
    </location>
</feature>
<dbReference type="Proteomes" id="UP000467841">
    <property type="component" value="Unassembled WGS sequence"/>
</dbReference>
<protein>
    <recommendedName>
        <fullName evidence="2">Replication protein A 70 kDa DNA-binding subunit B/D first OB fold domain-containing protein</fullName>
    </recommendedName>
</protein>
<dbReference type="AlphaFoldDB" id="A0A6D2HQX9"/>
<reference evidence="3" key="1">
    <citation type="submission" date="2020-01" db="EMBL/GenBank/DDBJ databases">
        <authorList>
            <person name="Mishra B."/>
        </authorList>
    </citation>
    <scope>NUCLEOTIDE SEQUENCE [LARGE SCALE GENOMIC DNA]</scope>
</reference>
<feature type="compositionally biased region" description="Basic and acidic residues" evidence="1">
    <location>
        <begin position="426"/>
        <end position="441"/>
    </location>
</feature>
<comment type="caution">
    <text evidence="3">The sequence shown here is derived from an EMBL/GenBank/DDBJ whole genome shotgun (WGS) entry which is preliminary data.</text>
</comment>
<dbReference type="PANTHER" id="PTHR47165">
    <property type="entry name" value="OS03G0429900 PROTEIN"/>
    <property type="match status" value="1"/>
</dbReference>
<dbReference type="OrthoDB" id="1081723at2759"/>
<dbReference type="InterPro" id="IPR003871">
    <property type="entry name" value="RFA1B/D_OB_1st"/>
</dbReference>
<accession>A0A6D2HQX9</accession>
<dbReference type="InterPro" id="IPR012340">
    <property type="entry name" value="NA-bd_OB-fold"/>
</dbReference>
<keyword evidence="4" id="KW-1185">Reference proteome</keyword>
<dbReference type="PANTHER" id="PTHR47165:SF4">
    <property type="entry name" value="OS03G0429900 PROTEIN"/>
    <property type="match status" value="1"/>
</dbReference>
<name>A0A6D2HQX9_9BRAS</name>
<feature type="region of interest" description="Disordered" evidence="1">
    <location>
        <begin position="413"/>
        <end position="445"/>
    </location>
</feature>
<organism evidence="3 4">
    <name type="scientific">Microthlaspi erraticum</name>
    <dbReference type="NCBI Taxonomy" id="1685480"/>
    <lineage>
        <taxon>Eukaryota</taxon>
        <taxon>Viridiplantae</taxon>
        <taxon>Streptophyta</taxon>
        <taxon>Embryophyta</taxon>
        <taxon>Tracheophyta</taxon>
        <taxon>Spermatophyta</taxon>
        <taxon>Magnoliopsida</taxon>
        <taxon>eudicotyledons</taxon>
        <taxon>Gunneridae</taxon>
        <taxon>Pentapetalae</taxon>
        <taxon>rosids</taxon>
        <taxon>malvids</taxon>
        <taxon>Brassicales</taxon>
        <taxon>Brassicaceae</taxon>
        <taxon>Coluteocarpeae</taxon>
        <taxon>Microthlaspi</taxon>
    </lineage>
</organism>
<evidence type="ECO:0000313" key="4">
    <source>
        <dbReference type="Proteomes" id="UP000467841"/>
    </source>
</evidence>
<dbReference type="CDD" id="cd04481">
    <property type="entry name" value="RPA1_DBD_B_like"/>
    <property type="match status" value="1"/>
</dbReference>
<dbReference type="Gene3D" id="2.40.50.140">
    <property type="entry name" value="Nucleic acid-binding proteins"/>
    <property type="match status" value="3"/>
</dbReference>
<evidence type="ECO:0000256" key="1">
    <source>
        <dbReference type="SAM" id="MobiDB-lite"/>
    </source>
</evidence>
<feature type="region of interest" description="Disordered" evidence="1">
    <location>
        <begin position="1"/>
        <end position="32"/>
    </location>
</feature>
<dbReference type="Pfam" id="PF02721">
    <property type="entry name" value="DUF223"/>
    <property type="match status" value="1"/>
</dbReference>
<dbReference type="EMBL" id="CACVBM020000222">
    <property type="protein sequence ID" value="CAA7016469.1"/>
    <property type="molecule type" value="Genomic_DNA"/>
</dbReference>